<organism evidence="1 2">
    <name type="scientific">Geodermatophilus africanus</name>
    <dbReference type="NCBI Taxonomy" id="1137993"/>
    <lineage>
        <taxon>Bacteria</taxon>
        <taxon>Bacillati</taxon>
        <taxon>Actinomycetota</taxon>
        <taxon>Actinomycetes</taxon>
        <taxon>Geodermatophilales</taxon>
        <taxon>Geodermatophilaceae</taxon>
        <taxon>Geodermatophilus</taxon>
    </lineage>
</organism>
<dbReference type="EMBL" id="FNOT01000009">
    <property type="protein sequence ID" value="SDY61566.1"/>
    <property type="molecule type" value="Genomic_DNA"/>
</dbReference>
<sequence length="68" mass="7493">MPEQDDQGFVERVGGAEDGVHQGGPDTPLLMTLPHAEWTQAEDRLLTWQQPRACTADVARDLAVGHRD</sequence>
<protein>
    <submittedName>
        <fullName evidence="1">Uncharacterized protein</fullName>
    </submittedName>
</protein>
<evidence type="ECO:0000313" key="2">
    <source>
        <dbReference type="Proteomes" id="UP000198921"/>
    </source>
</evidence>
<gene>
    <name evidence="1" type="ORF">SAMN05660209_03268</name>
</gene>
<keyword evidence="2" id="KW-1185">Reference proteome</keyword>
<evidence type="ECO:0000313" key="1">
    <source>
        <dbReference type="EMBL" id="SDY61566.1"/>
    </source>
</evidence>
<dbReference type="Proteomes" id="UP000198921">
    <property type="component" value="Unassembled WGS sequence"/>
</dbReference>
<proteinExistence type="predicted"/>
<accession>A0A1H3LB87</accession>
<dbReference type="AlphaFoldDB" id="A0A1H3LB87"/>
<feature type="non-terminal residue" evidence="1">
    <location>
        <position position="68"/>
    </location>
</feature>
<reference evidence="2" key="1">
    <citation type="submission" date="2016-10" db="EMBL/GenBank/DDBJ databases">
        <authorList>
            <person name="Varghese N."/>
            <person name="Submissions S."/>
        </authorList>
    </citation>
    <scope>NUCLEOTIDE SEQUENCE [LARGE SCALE GENOMIC DNA]</scope>
    <source>
        <strain evidence="2">DSM 45422</strain>
    </source>
</reference>
<name>A0A1H3LB87_9ACTN</name>